<organism evidence="8 9">
    <name type="scientific">Telmatocola sphagniphila</name>
    <dbReference type="NCBI Taxonomy" id="1123043"/>
    <lineage>
        <taxon>Bacteria</taxon>
        <taxon>Pseudomonadati</taxon>
        <taxon>Planctomycetota</taxon>
        <taxon>Planctomycetia</taxon>
        <taxon>Gemmatales</taxon>
        <taxon>Gemmataceae</taxon>
    </lineage>
</organism>
<evidence type="ECO:0000313" key="8">
    <source>
        <dbReference type="EMBL" id="QVL33535.1"/>
    </source>
</evidence>
<dbReference type="InterPro" id="IPR013325">
    <property type="entry name" value="RNA_pol_sigma_r2"/>
</dbReference>
<dbReference type="Gene3D" id="1.10.1740.10">
    <property type="match status" value="1"/>
</dbReference>
<evidence type="ECO:0000313" key="9">
    <source>
        <dbReference type="Proteomes" id="UP000676194"/>
    </source>
</evidence>
<dbReference type="InterPro" id="IPR013324">
    <property type="entry name" value="RNA_pol_sigma_r3/r4-like"/>
</dbReference>
<dbReference type="PANTHER" id="PTHR43133">
    <property type="entry name" value="RNA POLYMERASE ECF-TYPE SIGMA FACTO"/>
    <property type="match status" value="1"/>
</dbReference>
<feature type="domain" description="RNA polymerase sigma-70 region 2" evidence="6">
    <location>
        <begin position="14"/>
        <end position="78"/>
    </location>
</feature>
<keyword evidence="3" id="KW-0731">Sigma factor</keyword>
<accession>A0A8E6EW25</accession>
<dbReference type="GO" id="GO:0006352">
    <property type="term" value="P:DNA-templated transcription initiation"/>
    <property type="evidence" value="ECO:0007669"/>
    <property type="project" value="InterPro"/>
</dbReference>
<evidence type="ECO:0000256" key="3">
    <source>
        <dbReference type="ARBA" id="ARBA00023082"/>
    </source>
</evidence>
<comment type="similarity">
    <text evidence="1">Belongs to the sigma-70 factor family. ECF subfamily.</text>
</comment>
<dbReference type="InterPro" id="IPR036388">
    <property type="entry name" value="WH-like_DNA-bd_sf"/>
</dbReference>
<dbReference type="GO" id="GO:0016987">
    <property type="term" value="F:sigma factor activity"/>
    <property type="evidence" value="ECO:0007669"/>
    <property type="project" value="UniProtKB-KW"/>
</dbReference>
<reference evidence="8" key="1">
    <citation type="submission" date="2021-05" db="EMBL/GenBank/DDBJ databases">
        <title>Complete genome sequence of the cellulolytic planctomycete Telmatocola sphagniphila SP2T and characterization of the first cellulase from planctomycetes.</title>
        <authorList>
            <person name="Rakitin A.L."/>
            <person name="Beletsky A.V."/>
            <person name="Naumoff D.G."/>
            <person name="Kulichevskaya I.S."/>
            <person name="Mardanov A.V."/>
            <person name="Ravin N.V."/>
            <person name="Dedysh S.N."/>
        </authorList>
    </citation>
    <scope>NUCLEOTIDE SEQUENCE</scope>
    <source>
        <strain evidence="8">SP2T</strain>
    </source>
</reference>
<dbReference type="KEGG" id="tsph:KIH39_06390"/>
<dbReference type="PANTHER" id="PTHR43133:SF8">
    <property type="entry name" value="RNA POLYMERASE SIGMA FACTOR HI_1459-RELATED"/>
    <property type="match status" value="1"/>
</dbReference>
<dbReference type="Gene3D" id="1.10.10.10">
    <property type="entry name" value="Winged helix-like DNA-binding domain superfamily/Winged helix DNA-binding domain"/>
    <property type="match status" value="1"/>
</dbReference>
<keyword evidence="2" id="KW-0805">Transcription regulation</keyword>
<dbReference type="Pfam" id="PF04542">
    <property type="entry name" value="Sigma70_r2"/>
    <property type="match status" value="1"/>
</dbReference>
<evidence type="ECO:0000256" key="1">
    <source>
        <dbReference type="ARBA" id="ARBA00010641"/>
    </source>
</evidence>
<protein>
    <submittedName>
        <fullName evidence="8">RNA polymerase sigma factor</fullName>
    </submittedName>
</protein>
<name>A0A8E6EW25_9BACT</name>
<sequence length="183" mass="20863">MLSDADKRRFETWVRNVSPRAIVYARSLLQDQNQAEDVVQECLYRLLRRSEHYDLENDGMKLLFTSISNLCINQTTRKKYLLSLDGIKSGDDQPVALADRTALPPEVIVQYQETQTRIRDALLQLHPMQRAAVELRALGMSKEEIASTLEISATNAGVLVYRARKALLERLPDLFAKDSNESL</sequence>
<keyword evidence="4" id="KW-0238">DNA-binding</keyword>
<dbReference type="SUPFAM" id="SSF88946">
    <property type="entry name" value="Sigma2 domain of RNA polymerase sigma factors"/>
    <property type="match status" value="1"/>
</dbReference>
<keyword evidence="9" id="KW-1185">Reference proteome</keyword>
<evidence type="ECO:0000256" key="2">
    <source>
        <dbReference type="ARBA" id="ARBA00023015"/>
    </source>
</evidence>
<proteinExistence type="inferred from homology"/>
<dbReference type="InterPro" id="IPR039425">
    <property type="entry name" value="RNA_pol_sigma-70-like"/>
</dbReference>
<keyword evidence="5" id="KW-0804">Transcription</keyword>
<evidence type="ECO:0000256" key="4">
    <source>
        <dbReference type="ARBA" id="ARBA00023125"/>
    </source>
</evidence>
<feature type="domain" description="RNA polymerase sigma factor 70 region 4 type 2" evidence="7">
    <location>
        <begin position="117"/>
        <end position="167"/>
    </location>
</feature>
<dbReference type="RefSeq" id="WP_213498431.1">
    <property type="nucleotide sequence ID" value="NZ_CP074694.1"/>
</dbReference>
<dbReference type="AlphaFoldDB" id="A0A8E6EW25"/>
<dbReference type="InterPro" id="IPR007627">
    <property type="entry name" value="RNA_pol_sigma70_r2"/>
</dbReference>
<dbReference type="Proteomes" id="UP000676194">
    <property type="component" value="Chromosome"/>
</dbReference>
<dbReference type="Pfam" id="PF08281">
    <property type="entry name" value="Sigma70_r4_2"/>
    <property type="match status" value="1"/>
</dbReference>
<evidence type="ECO:0000256" key="5">
    <source>
        <dbReference type="ARBA" id="ARBA00023163"/>
    </source>
</evidence>
<dbReference type="EMBL" id="CP074694">
    <property type="protein sequence ID" value="QVL33535.1"/>
    <property type="molecule type" value="Genomic_DNA"/>
</dbReference>
<dbReference type="InterPro" id="IPR014284">
    <property type="entry name" value="RNA_pol_sigma-70_dom"/>
</dbReference>
<gene>
    <name evidence="8" type="ORF">KIH39_06390</name>
</gene>
<dbReference type="NCBIfam" id="TIGR02937">
    <property type="entry name" value="sigma70-ECF"/>
    <property type="match status" value="1"/>
</dbReference>
<evidence type="ECO:0000259" key="7">
    <source>
        <dbReference type="Pfam" id="PF08281"/>
    </source>
</evidence>
<dbReference type="InterPro" id="IPR013249">
    <property type="entry name" value="RNA_pol_sigma70_r4_t2"/>
</dbReference>
<dbReference type="SUPFAM" id="SSF88659">
    <property type="entry name" value="Sigma3 and sigma4 domains of RNA polymerase sigma factors"/>
    <property type="match status" value="1"/>
</dbReference>
<dbReference type="GO" id="GO:0003677">
    <property type="term" value="F:DNA binding"/>
    <property type="evidence" value="ECO:0007669"/>
    <property type="project" value="UniProtKB-KW"/>
</dbReference>
<evidence type="ECO:0000259" key="6">
    <source>
        <dbReference type="Pfam" id="PF04542"/>
    </source>
</evidence>